<evidence type="ECO:0000256" key="1">
    <source>
        <dbReference type="SAM" id="SignalP"/>
    </source>
</evidence>
<comment type="caution">
    <text evidence="3">The sequence shown here is derived from an EMBL/GenBank/DDBJ whole genome shotgun (WGS) entry which is preliminary data.</text>
</comment>
<dbReference type="SUPFAM" id="SSF57625">
    <property type="entry name" value="Invertebrate chitin-binding proteins"/>
    <property type="match status" value="3"/>
</dbReference>
<evidence type="ECO:0000259" key="2">
    <source>
        <dbReference type="PROSITE" id="PS50940"/>
    </source>
</evidence>
<dbReference type="InterPro" id="IPR036508">
    <property type="entry name" value="Chitin-bd_dom_sf"/>
</dbReference>
<feature type="chain" id="PRO_5040394973" description="Chitin-binding type-2 domain-containing protein" evidence="1">
    <location>
        <begin position="22"/>
        <end position="315"/>
    </location>
</feature>
<name>A0A9P9YLM2_9MUSC</name>
<sequence length="315" mass="35284">MSSLLSVYLLLLAVAIGSAKADDNPCQDVRLAGFVCLNCTTLGYCIREASGNWNTISMLGCQSEHNFFCSDEGTFGCTWQSQCRVPKRGPFHCQQEGLFPDPYDCRRYHECSDSGVDTPHLCSNEAGYSTLGESCVLPRESEQCTEEQFTCTRSGQVGGWAADNRYFYVCIGDTDDTASSLYPLMMKCRDGYLFNGYSCAPASGFKNMGSEVEEPSKCVDKTRYECPFPNSEIQYCKCVEGEQQVIICPSGFHFDTRIMTCVSERIYQCKDFEVLACPNSTDKNEYCVCIEQELRVFDCPKGHYFNADISVCQEE</sequence>
<protein>
    <recommendedName>
        <fullName evidence="2">Chitin-binding type-2 domain-containing protein</fullName>
    </recommendedName>
</protein>
<dbReference type="PROSITE" id="PS50940">
    <property type="entry name" value="CHIT_BIND_II"/>
    <property type="match status" value="1"/>
</dbReference>
<evidence type="ECO:0000313" key="3">
    <source>
        <dbReference type="EMBL" id="KAI8039234.1"/>
    </source>
</evidence>
<dbReference type="AlphaFoldDB" id="A0A9P9YLM2"/>
<gene>
    <name evidence="3" type="ORF">M5D96_007957</name>
</gene>
<dbReference type="Pfam" id="PF01607">
    <property type="entry name" value="CBM_14"/>
    <property type="match status" value="2"/>
</dbReference>
<dbReference type="EMBL" id="JAMKOV010000006">
    <property type="protein sequence ID" value="KAI8039234.1"/>
    <property type="molecule type" value="Genomic_DNA"/>
</dbReference>
<dbReference type="Proteomes" id="UP001059596">
    <property type="component" value="Unassembled WGS sequence"/>
</dbReference>
<evidence type="ECO:0000313" key="4">
    <source>
        <dbReference type="Proteomes" id="UP001059596"/>
    </source>
</evidence>
<keyword evidence="4" id="KW-1185">Reference proteome</keyword>
<keyword evidence="1" id="KW-0732">Signal</keyword>
<proteinExistence type="predicted"/>
<feature type="domain" description="Chitin-binding type-2" evidence="2">
    <location>
        <begin position="90"/>
        <end position="146"/>
    </location>
</feature>
<dbReference type="GO" id="GO:0005576">
    <property type="term" value="C:extracellular region"/>
    <property type="evidence" value="ECO:0007669"/>
    <property type="project" value="InterPro"/>
</dbReference>
<accession>A0A9P9YLM2</accession>
<reference evidence="3" key="1">
    <citation type="journal article" date="2023" name="Genome Biol. Evol.">
        <title>Long-read-based Genome Assembly of Drosophila gunungcola Reveals Fewer Chemosensory Genes in Flower-breeding Species.</title>
        <authorList>
            <person name="Negi A."/>
            <person name="Liao B.Y."/>
            <person name="Yeh S.D."/>
        </authorList>
    </citation>
    <scope>NUCLEOTIDE SEQUENCE</scope>
    <source>
        <strain evidence="3">Sukarami</strain>
    </source>
</reference>
<feature type="signal peptide" evidence="1">
    <location>
        <begin position="1"/>
        <end position="21"/>
    </location>
</feature>
<dbReference type="InterPro" id="IPR002557">
    <property type="entry name" value="Chitin-bd_dom"/>
</dbReference>
<organism evidence="3 4">
    <name type="scientific">Drosophila gunungcola</name>
    <name type="common">fruit fly</name>
    <dbReference type="NCBI Taxonomy" id="103775"/>
    <lineage>
        <taxon>Eukaryota</taxon>
        <taxon>Metazoa</taxon>
        <taxon>Ecdysozoa</taxon>
        <taxon>Arthropoda</taxon>
        <taxon>Hexapoda</taxon>
        <taxon>Insecta</taxon>
        <taxon>Pterygota</taxon>
        <taxon>Neoptera</taxon>
        <taxon>Endopterygota</taxon>
        <taxon>Diptera</taxon>
        <taxon>Brachycera</taxon>
        <taxon>Muscomorpha</taxon>
        <taxon>Ephydroidea</taxon>
        <taxon>Drosophilidae</taxon>
        <taxon>Drosophila</taxon>
        <taxon>Sophophora</taxon>
    </lineage>
</organism>
<dbReference type="GO" id="GO:0008061">
    <property type="term" value="F:chitin binding"/>
    <property type="evidence" value="ECO:0007669"/>
    <property type="project" value="InterPro"/>
</dbReference>
<dbReference type="SMART" id="SM00494">
    <property type="entry name" value="ChtBD2"/>
    <property type="match status" value="4"/>
</dbReference>
<dbReference type="Gene3D" id="2.170.140.10">
    <property type="entry name" value="Chitin binding domain"/>
    <property type="match status" value="2"/>
</dbReference>
<dbReference type="OrthoDB" id="6597859at2759"/>